<organism evidence="1 2">
    <name type="scientific">Lactococcus lactis subsp. lactis</name>
    <name type="common">Streptococcus lactis</name>
    <dbReference type="NCBI Taxonomy" id="1360"/>
    <lineage>
        <taxon>Bacteria</taxon>
        <taxon>Bacillati</taxon>
        <taxon>Bacillota</taxon>
        <taxon>Bacilli</taxon>
        <taxon>Lactobacillales</taxon>
        <taxon>Streptococcaceae</taxon>
        <taxon>Lactococcus</taxon>
    </lineage>
</organism>
<sequence>MENEQINTLVWNYYEHYQSVIALIEGAFDPFGYDEAISEGLTVEELLEDENYENLDPEVYIALTRASENMVTQGLSSDYKVYSEQIKILSMNNDFTYVLVNSDRQVVRMSDSLVKLVEAPEFLEEVKRTDSEFAQERVKGLLAIVKEALSETQTFIEDEWEVGHEPYHYVASAEALLLENSLEEDKKYYAVYDIQSNDFRTLGIFEAPEKAMEAGADYFVNVLDPENYTEMGGEAHFHHSTPQEDGELLGFTAVEISAKEATWLNQASQTQSSIYYHDSHIGRGDTYKKFPIFSLNRPDIYGRDLRTGEKVVSVSTQYDSTSSVLAREFLVLALDYLRHNGELSVEERQEAERLGTPVTPRTDQELHLILQNDWFDDLYDVFDDELSYFNTVNDTELTKLDIENEISNYLAEHPFHLDLPTLYSLAQKGGNMSFVALDNSAVNGNMVYTDEVKVKIIYDKLVDELELRNELEKLEILNIPQFQKILLTTQKEKQEAQQVETMLTHLSMIKEIKNLKTLASGKNEVLSVGGGLLDKDLLLQIVRDYQKKYPEIVELEDDTAKSGFSKVNAHQSSDFILSNFNRPQSVLYVGDSSEALLNVIQKNIPGVIPEIRQEWSQRLHEIFDFDQEQLNQVQDWMMDHLKFTEHFEESVDVPIEFEGGVSRGLLEDEALRSPIEETTNHWVEYQNKEKEIAYDAFEIMALEDHQLTFEGIQEILEAVGLTIDEVVQKISTEKKMAMFQQEIFKGNQENETLSYVQKLVDSTVHAIGIIERVNINDLDYWQENVFSQFNLSALTEKEPVALSLNLIHQIYKTTQYINEMKNDDSERQDYMNDYENEQGSYDLLVQEWNVRGVNVPLRAAAFDANETEVSEPLTHYFEELLSDYLVKGGINLKSKLQEERPVAKKESQSSPHL</sequence>
<accession>A0A1V0P296</accession>
<protein>
    <submittedName>
        <fullName evidence="1">Uncharacterized protein</fullName>
    </submittedName>
</protein>
<evidence type="ECO:0000313" key="2">
    <source>
        <dbReference type="Proteomes" id="UP000192095"/>
    </source>
</evidence>
<proteinExistence type="predicted"/>
<gene>
    <name evidence="1" type="ORF">LLUC06_1387</name>
</gene>
<dbReference type="AlphaFoldDB" id="A0A1V0P296"/>
<dbReference type="RefSeq" id="WP_081213529.1">
    <property type="nucleotide sequence ID" value="NZ_CP015902.2"/>
</dbReference>
<dbReference type="EMBL" id="CP015902">
    <property type="protein sequence ID" value="ARE20932.1"/>
    <property type="molecule type" value="Genomic_DNA"/>
</dbReference>
<evidence type="ECO:0000313" key="1">
    <source>
        <dbReference type="EMBL" id="ARE20932.1"/>
    </source>
</evidence>
<dbReference type="Proteomes" id="UP000192095">
    <property type="component" value="Chromosome"/>
</dbReference>
<reference evidence="1 2" key="1">
    <citation type="journal article" date="2017" name="BMC Genomics">
        <title>Comparative and functional genomics of the Lactococcus lactis taxon; insights into evolution and niche adaptation.</title>
        <authorList>
            <person name="Kelleher P."/>
            <person name="Bottacini F."/>
            <person name="Mahony J."/>
            <person name="Kilcawley K.N."/>
            <person name="van Sinderen D."/>
        </authorList>
    </citation>
    <scope>NUCLEOTIDE SEQUENCE [LARGE SCALE GENOMIC DNA]</scope>
    <source>
        <strain evidence="1 2">UC06</strain>
    </source>
</reference>
<name>A0A1V0P296_LACLL</name>